<keyword evidence="5" id="KW-0808">Transferase</keyword>
<evidence type="ECO:0000313" key="5">
    <source>
        <dbReference type="EMBL" id="QKQ27804.1"/>
    </source>
</evidence>
<dbReference type="GO" id="GO:0005737">
    <property type="term" value="C:cytoplasm"/>
    <property type="evidence" value="ECO:0007669"/>
    <property type="project" value="TreeGrafter"/>
</dbReference>
<dbReference type="Gene3D" id="3.40.30.10">
    <property type="entry name" value="Glutaredoxin"/>
    <property type="match status" value="1"/>
</dbReference>
<dbReference type="InterPro" id="IPR036249">
    <property type="entry name" value="Thioredoxin-like_sf"/>
</dbReference>
<evidence type="ECO:0000256" key="2">
    <source>
        <dbReference type="PIRSR" id="PIRSR015753-2"/>
    </source>
</evidence>
<accession>A0A6N0HZJ8</accession>
<dbReference type="KEGG" id="rev:HUE57_17090"/>
<dbReference type="Pfam" id="PF13410">
    <property type="entry name" value="GST_C_2"/>
    <property type="match status" value="1"/>
</dbReference>
<name>A0A6N0HZJ8_9GAMM</name>
<dbReference type="CDD" id="cd03190">
    <property type="entry name" value="GST_C_Omega_like"/>
    <property type="match status" value="1"/>
</dbReference>
<dbReference type="InterPro" id="IPR004045">
    <property type="entry name" value="Glutathione_S-Trfase_N"/>
</dbReference>
<keyword evidence="6" id="KW-1185">Reference proteome</keyword>
<sequence>MSLCVDGDVSANWLEAETERETGEFKRFDSQFRNWITPDGSVGQSGVGGFKAEAGRYHLYISHACPWAHRALIFRKLKGLESMISLSVVNPLMGDAGWSFEPYPGATDDGVYGARFLSELYTLAAPIYNGIVTVPVLWDKQRNTIVNNESSEIIRMFNSAFEAIGANDYDYYPELLRTEIDTINRAIYDHVNNGVYKVGFASSQLAYKRAFDNLFSALDQLEQCLGERRYLLGELITEADWRLFTTLVRFDAVYVGHFKCNRQRLIDYPNLWAYTRELYQLPGIAETVNFDHIKSHYYRSHHSINPSGIVPEGPELDFWEPHRRERI</sequence>
<proteinExistence type="predicted"/>
<dbReference type="SFLD" id="SFLDG01206">
    <property type="entry name" value="Xi.1"/>
    <property type="match status" value="1"/>
</dbReference>
<dbReference type="InterPro" id="IPR040079">
    <property type="entry name" value="Glutathione_S-Trfase"/>
</dbReference>
<feature type="active site" description="Proton donor/acceptor" evidence="1">
    <location>
        <position position="196"/>
    </location>
</feature>
<dbReference type="SUPFAM" id="SSF47616">
    <property type="entry name" value="GST C-terminal domain-like"/>
    <property type="match status" value="1"/>
</dbReference>
<dbReference type="InterPro" id="IPR036282">
    <property type="entry name" value="Glutathione-S-Trfase_C_sf"/>
</dbReference>
<evidence type="ECO:0000259" key="4">
    <source>
        <dbReference type="PROSITE" id="PS50405"/>
    </source>
</evidence>
<dbReference type="FunFam" id="3.40.30.10:FF:000058">
    <property type="entry name" value="Glutathione S-transferase, omega"/>
    <property type="match status" value="1"/>
</dbReference>
<dbReference type="AlphaFoldDB" id="A0A6N0HZJ8"/>
<dbReference type="SUPFAM" id="SSF52833">
    <property type="entry name" value="Thioredoxin-like"/>
    <property type="match status" value="1"/>
</dbReference>
<feature type="binding site" evidence="2">
    <location>
        <begin position="149"/>
        <end position="150"/>
    </location>
    <ligand>
        <name>glutathione</name>
        <dbReference type="ChEBI" id="CHEBI:57925"/>
    </ligand>
</feature>
<dbReference type="InterPro" id="IPR010987">
    <property type="entry name" value="Glutathione-S-Trfase_C-like"/>
</dbReference>
<feature type="site" description="Lowers pKa of active site Cys" evidence="3">
    <location>
        <position position="254"/>
    </location>
</feature>
<feature type="binding site" evidence="2">
    <location>
        <position position="98"/>
    </location>
    <ligand>
        <name>glutathione</name>
        <dbReference type="ChEBI" id="CHEBI:57925"/>
    </ligand>
</feature>
<organism evidence="5 6">
    <name type="scientific">Candidatus Reidiella endopervernicosa</name>
    <dbReference type="NCBI Taxonomy" id="2738883"/>
    <lineage>
        <taxon>Bacteria</taxon>
        <taxon>Pseudomonadati</taxon>
        <taxon>Pseudomonadota</taxon>
        <taxon>Gammaproteobacteria</taxon>
        <taxon>Candidatus Reidiella</taxon>
    </lineage>
</organism>
<dbReference type="RefSeq" id="WP_174673581.1">
    <property type="nucleotide sequence ID" value="NZ_CP054491.1"/>
</dbReference>
<dbReference type="Gene3D" id="1.20.1050.10">
    <property type="match status" value="1"/>
</dbReference>
<dbReference type="SFLD" id="SFLDS00019">
    <property type="entry name" value="Glutathione_Transferase_(cytos"/>
    <property type="match status" value="1"/>
</dbReference>
<dbReference type="GO" id="GO:0004364">
    <property type="term" value="F:glutathione transferase activity"/>
    <property type="evidence" value="ECO:0007669"/>
    <property type="project" value="InterPro"/>
</dbReference>
<dbReference type="PANTHER" id="PTHR32419:SF6">
    <property type="entry name" value="GLUTATHIONE S-TRANSFERASE OMEGA-LIKE 1-RELATED"/>
    <property type="match status" value="1"/>
</dbReference>
<dbReference type="SFLD" id="SFLDG01148">
    <property type="entry name" value="Xi_(cytGST)"/>
    <property type="match status" value="1"/>
</dbReference>
<dbReference type="PIRSF" id="PIRSF015753">
    <property type="entry name" value="GST"/>
    <property type="match status" value="1"/>
</dbReference>
<evidence type="ECO:0000256" key="1">
    <source>
        <dbReference type="PIRSR" id="PIRSR015753-1"/>
    </source>
</evidence>
<dbReference type="InterPro" id="IPR016639">
    <property type="entry name" value="GST_Omega/GSH"/>
</dbReference>
<dbReference type="PROSITE" id="PS50405">
    <property type="entry name" value="GST_CTER"/>
    <property type="match status" value="1"/>
</dbReference>
<evidence type="ECO:0000313" key="6">
    <source>
        <dbReference type="Proteomes" id="UP000509658"/>
    </source>
</evidence>
<feature type="site" description="Lowers pKa of active site Cys" evidence="3">
    <location>
        <position position="297"/>
    </location>
</feature>
<gene>
    <name evidence="5" type="ORF">HUE57_17090</name>
</gene>
<feature type="active site" description="Nucleophile" evidence="1">
    <location>
        <position position="65"/>
    </location>
</feature>
<dbReference type="PANTHER" id="PTHR32419">
    <property type="entry name" value="GLUTATHIONYL-HYDROQUINONE REDUCTASE"/>
    <property type="match status" value="1"/>
</dbReference>
<reference evidence="5 6" key="1">
    <citation type="submission" date="2020-05" db="EMBL/GenBank/DDBJ databases">
        <title>Horizontal transmission and recombination maintain forever young bacterial symbiont genomes.</title>
        <authorList>
            <person name="Russell S.L."/>
            <person name="Pepper-Tunick E."/>
            <person name="Svedberg J."/>
            <person name="Byrne A."/>
            <person name="Ruelas Castillo J."/>
            <person name="Vollmers C."/>
            <person name="Beinart R.A."/>
            <person name="Corbett-Detig R."/>
        </authorList>
    </citation>
    <scope>NUCLEOTIDE SEQUENCE [LARGE SCALE GENOMIC DNA]</scope>
    <source>
        <strain evidence="5">Santa_Monica_outfall</strain>
    </source>
</reference>
<feature type="domain" description="GST C-terminal" evidence="4">
    <location>
        <begin position="173"/>
        <end position="297"/>
    </location>
</feature>
<dbReference type="Pfam" id="PF13409">
    <property type="entry name" value="GST_N_2"/>
    <property type="match status" value="1"/>
</dbReference>
<dbReference type="Proteomes" id="UP000509658">
    <property type="component" value="Chromosome"/>
</dbReference>
<protein>
    <submittedName>
        <fullName evidence="5">Glutathione S-transferase family protein</fullName>
    </submittedName>
</protein>
<dbReference type="InterPro" id="IPR047047">
    <property type="entry name" value="GST_Omega-like_C"/>
</dbReference>
<dbReference type="EMBL" id="CP054491">
    <property type="protein sequence ID" value="QKQ27804.1"/>
    <property type="molecule type" value="Genomic_DNA"/>
</dbReference>
<evidence type="ECO:0000256" key="3">
    <source>
        <dbReference type="PIRSR" id="PIRSR015753-3"/>
    </source>
</evidence>